<dbReference type="GO" id="GO:0005758">
    <property type="term" value="C:mitochondrial intermembrane space"/>
    <property type="evidence" value="ECO:0007669"/>
    <property type="project" value="UniProtKB-SubCell"/>
</dbReference>
<feature type="region of interest" description="Disordered" evidence="9">
    <location>
        <begin position="40"/>
        <end position="74"/>
    </location>
</feature>
<organism evidence="10 11">
    <name type="scientific">Miscanthus lutarioriparius</name>
    <dbReference type="NCBI Taxonomy" id="422564"/>
    <lineage>
        <taxon>Eukaryota</taxon>
        <taxon>Viridiplantae</taxon>
        <taxon>Streptophyta</taxon>
        <taxon>Embryophyta</taxon>
        <taxon>Tracheophyta</taxon>
        <taxon>Spermatophyta</taxon>
        <taxon>Magnoliopsida</taxon>
        <taxon>Liliopsida</taxon>
        <taxon>Poales</taxon>
        <taxon>Poaceae</taxon>
        <taxon>PACMAD clade</taxon>
        <taxon>Panicoideae</taxon>
        <taxon>Andropogonodae</taxon>
        <taxon>Andropogoneae</taxon>
        <taxon>Saccharinae</taxon>
        <taxon>Miscanthus</taxon>
    </lineage>
</organism>
<gene>
    <name evidence="10" type="ORF">NCGR_LOCUS27565</name>
</gene>
<protein>
    <recommendedName>
        <fullName evidence="12">Cytochrome c oxidase copper chaperone</fullName>
    </recommendedName>
</protein>
<feature type="binding site" evidence="8">
    <location>
        <position position="184"/>
    </location>
    <ligand>
        <name>Cu cation</name>
        <dbReference type="ChEBI" id="CHEBI:23378"/>
    </ligand>
</feature>
<evidence type="ECO:0000256" key="6">
    <source>
        <dbReference type="ARBA" id="ARBA00023157"/>
    </source>
</evidence>
<evidence type="ECO:0000313" key="11">
    <source>
        <dbReference type="Proteomes" id="UP000604825"/>
    </source>
</evidence>
<dbReference type="Pfam" id="PF05051">
    <property type="entry name" value="COX17"/>
    <property type="match status" value="1"/>
</dbReference>
<keyword evidence="11" id="KW-1185">Reference proteome</keyword>
<evidence type="ECO:0000256" key="8">
    <source>
        <dbReference type="PIRSR" id="PIRSR607745-1"/>
    </source>
</evidence>
<dbReference type="PANTHER" id="PTHR16719:SF0">
    <property type="entry name" value="CYTOCHROME C OXIDASE COPPER CHAPERONE"/>
    <property type="match status" value="1"/>
</dbReference>
<evidence type="ECO:0000256" key="5">
    <source>
        <dbReference type="ARBA" id="ARBA00023128"/>
    </source>
</evidence>
<dbReference type="SUPFAM" id="SSF47072">
    <property type="entry name" value="Cysteine alpha-hairpin motif"/>
    <property type="match status" value="1"/>
</dbReference>
<evidence type="ECO:0000256" key="1">
    <source>
        <dbReference type="ARBA" id="ARBA00004569"/>
    </source>
</evidence>
<comment type="subcellular location">
    <subcellularLocation>
        <location evidence="1">Mitochondrion intermembrane space</location>
    </subcellularLocation>
</comment>
<name>A0A811PLA0_9POAL</name>
<dbReference type="GO" id="GO:0005507">
    <property type="term" value="F:copper ion binding"/>
    <property type="evidence" value="ECO:0007669"/>
    <property type="project" value="InterPro"/>
</dbReference>
<evidence type="ECO:0000256" key="7">
    <source>
        <dbReference type="ARBA" id="ARBA00023186"/>
    </source>
</evidence>
<reference evidence="10" key="1">
    <citation type="submission" date="2020-10" db="EMBL/GenBank/DDBJ databases">
        <authorList>
            <person name="Han B."/>
            <person name="Lu T."/>
            <person name="Zhao Q."/>
            <person name="Huang X."/>
            <person name="Zhao Y."/>
        </authorList>
    </citation>
    <scope>NUCLEOTIDE SEQUENCE</scope>
</reference>
<feature type="binding site" evidence="8">
    <location>
        <position position="183"/>
    </location>
    <ligand>
        <name>Cu cation</name>
        <dbReference type="ChEBI" id="CHEBI:23378"/>
    </ligand>
</feature>
<dbReference type="OrthoDB" id="1915887at2759"/>
<sequence length="223" mass="23817">MSVGFASRGHSPSTSVGRGGRFAGLFAFFLSCAARRKGEEKRTTRTAAAPQAEREAAARLHETGHSQPAAPCPKVHRRAATNVGGFFLQARQASSPFLALPHMTVPVAYEIMEIFALAMLRILNFALILQIVTVPETLLLKMGSAEVPLPVAVPSPEIPAVNGGSSAATAAPATESKPKKKICCACPDTKRLRDECVVEHGESACTKWIEAHKRCLRAEGFNV</sequence>
<accession>A0A811PLA0</accession>
<dbReference type="FunFam" id="1.10.287.1130:FF:000003">
    <property type="entry name" value="Cytochrome c oxidase copper chaperone"/>
    <property type="match status" value="1"/>
</dbReference>
<dbReference type="GO" id="GO:0016531">
    <property type="term" value="F:copper chaperone activity"/>
    <property type="evidence" value="ECO:0007669"/>
    <property type="project" value="InterPro"/>
</dbReference>
<keyword evidence="4 8" id="KW-0186">Copper</keyword>
<dbReference type="InterPro" id="IPR007745">
    <property type="entry name" value="Cyt_c_oxidase_Cu-chaperone"/>
</dbReference>
<dbReference type="EMBL" id="CAJGYO010000007">
    <property type="protein sequence ID" value="CAD6241937.1"/>
    <property type="molecule type" value="Genomic_DNA"/>
</dbReference>
<evidence type="ECO:0000256" key="9">
    <source>
        <dbReference type="SAM" id="MobiDB-lite"/>
    </source>
</evidence>
<proteinExistence type="inferred from homology"/>
<comment type="caution">
    <text evidence="10">The sequence shown here is derived from an EMBL/GenBank/DDBJ whole genome shotgun (WGS) entry which is preliminary data.</text>
</comment>
<keyword evidence="6" id="KW-1015">Disulfide bond</keyword>
<dbReference type="Gene3D" id="1.10.287.1130">
    <property type="entry name" value="CytochromE C oxidase copper chaperone"/>
    <property type="match status" value="1"/>
</dbReference>
<evidence type="ECO:0008006" key="12">
    <source>
        <dbReference type="Google" id="ProtNLM"/>
    </source>
</evidence>
<keyword evidence="5" id="KW-0496">Mitochondrion</keyword>
<dbReference type="PANTHER" id="PTHR16719">
    <property type="entry name" value="CYTOCHROME C OXIDASE COPPER CHAPERONE"/>
    <property type="match status" value="1"/>
</dbReference>
<dbReference type="PROSITE" id="PS51808">
    <property type="entry name" value="CHCH"/>
    <property type="match status" value="1"/>
</dbReference>
<evidence type="ECO:0000256" key="4">
    <source>
        <dbReference type="ARBA" id="ARBA00023008"/>
    </source>
</evidence>
<evidence type="ECO:0000256" key="2">
    <source>
        <dbReference type="ARBA" id="ARBA00009241"/>
    </source>
</evidence>
<dbReference type="AlphaFoldDB" id="A0A811PLA0"/>
<evidence type="ECO:0000313" key="10">
    <source>
        <dbReference type="EMBL" id="CAD6241937.1"/>
    </source>
</evidence>
<feature type="compositionally biased region" description="Basic and acidic residues" evidence="9">
    <location>
        <begin position="52"/>
        <end position="64"/>
    </location>
</feature>
<evidence type="ECO:0000256" key="3">
    <source>
        <dbReference type="ARBA" id="ARBA00022723"/>
    </source>
</evidence>
<dbReference type="InterPro" id="IPR009069">
    <property type="entry name" value="Cys_alpha_HP_mot_SF"/>
</dbReference>
<comment type="similarity">
    <text evidence="2">Belongs to the COX17 family.</text>
</comment>
<keyword evidence="3 8" id="KW-0479">Metal-binding</keyword>
<keyword evidence="7" id="KW-0143">Chaperone</keyword>
<dbReference type="Proteomes" id="UP000604825">
    <property type="component" value="Unassembled WGS sequence"/>
</dbReference>